<dbReference type="EMBL" id="JACHJR010000001">
    <property type="protein sequence ID" value="MBB4950785.1"/>
    <property type="molecule type" value="Genomic_DNA"/>
</dbReference>
<protein>
    <submittedName>
        <fullName evidence="1">Uncharacterized protein</fullName>
    </submittedName>
</protein>
<dbReference type="Proteomes" id="UP000573327">
    <property type="component" value="Unassembled WGS sequence"/>
</dbReference>
<dbReference type="RefSeq" id="WP_184922309.1">
    <property type="nucleotide sequence ID" value="NZ_JACHJR010000001.1"/>
</dbReference>
<gene>
    <name evidence="1" type="ORF">F4556_006320</name>
</gene>
<organism evidence="1 2">
    <name type="scientific">Kitasatospora gansuensis</name>
    <dbReference type="NCBI Taxonomy" id="258050"/>
    <lineage>
        <taxon>Bacteria</taxon>
        <taxon>Bacillati</taxon>
        <taxon>Actinomycetota</taxon>
        <taxon>Actinomycetes</taxon>
        <taxon>Kitasatosporales</taxon>
        <taxon>Streptomycetaceae</taxon>
        <taxon>Kitasatospora</taxon>
    </lineage>
</organism>
<name>A0A7W7SHW6_9ACTN</name>
<evidence type="ECO:0000313" key="1">
    <source>
        <dbReference type="EMBL" id="MBB4950785.1"/>
    </source>
</evidence>
<keyword evidence="2" id="KW-1185">Reference proteome</keyword>
<sequence>MFEEELREQLDQARLALAAAREAGDDEGVEAYQGRITALIRIAAHHGIVLPHSKDEEVD</sequence>
<dbReference type="AlphaFoldDB" id="A0A7W7SHW6"/>
<comment type="caution">
    <text evidence="1">The sequence shown here is derived from an EMBL/GenBank/DDBJ whole genome shotgun (WGS) entry which is preliminary data.</text>
</comment>
<accession>A0A7W7SHW6</accession>
<evidence type="ECO:0000313" key="2">
    <source>
        <dbReference type="Proteomes" id="UP000573327"/>
    </source>
</evidence>
<reference evidence="1 2" key="1">
    <citation type="submission" date="2020-08" db="EMBL/GenBank/DDBJ databases">
        <title>Sequencing the genomes of 1000 actinobacteria strains.</title>
        <authorList>
            <person name="Klenk H.-P."/>
        </authorList>
    </citation>
    <scope>NUCLEOTIDE SEQUENCE [LARGE SCALE GENOMIC DNA]</scope>
    <source>
        <strain evidence="1 2">DSM 44786</strain>
    </source>
</reference>
<proteinExistence type="predicted"/>